<dbReference type="AlphaFoldDB" id="A0AAW1VS32"/>
<evidence type="ECO:0000313" key="1">
    <source>
        <dbReference type="EMBL" id="KAK9907819.1"/>
    </source>
</evidence>
<accession>A0AAW1VS32</accession>
<protein>
    <submittedName>
        <fullName evidence="1">Uncharacterized protein</fullName>
    </submittedName>
</protein>
<sequence>MKMTSVACWVSGEIEVQRSEVKTPASSWTFLRTQRSEATGDGWIGHDVGREQLAVPSGTGRDRRWVRTASIEMRMSRHLGIGAVMVAAASQFGQGEDEQNWWR</sequence>
<gene>
    <name evidence="1" type="ORF">M0R45_000514</name>
</gene>
<evidence type="ECO:0000313" key="2">
    <source>
        <dbReference type="Proteomes" id="UP001457282"/>
    </source>
</evidence>
<proteinExistence type="predicted"/>
<dbReference type="EMBL" id="JBEDUW010000018">
    <property type="protein sequence ID" value="KAK9907819.1"/>
    <property type="molecule type" value="Genomic_DNA"/>
</dbReference>
<comment type="caution">
    <text evidence="1">The sequence shown here is derived from an EMBL/GenBank/DDBJ whole genome shotgun (WGS) entry which is preliminary data.</text>
</comment>
<reference evidence="1 2" key="1">
    <citation type="journal article" date="2023" name="G3 (Bethesda)">
        <title>A chromosome-length genome assembly and annotation of blackberry (Rubus argutus, cv. 'Hillquist').</title>
        <authorList>
            <person name="Bruna T."/>
            <person name="Aryal R."/>
            <person name="Dudchenko O."/>
            <person name="Sargent D.J."/>
            <person name="Mead D."/>
            <person name="Buti M."/>
            <person name="Cavallini A."/>
            <person name="Hytonen T."/>
            <person name="Andres J."/>
            <person name="Pham M."/>
            <person name="Weisz D."/>
            <person name="Mascagni F."/>
            <person name="Usai G."/>
            <person name="Natali L."/>
            <person name="Bassil N."/>
            <person name="Fernandez G.E."/>
            <person name="Lomsadze A."/>
            <person name="Armour M."/>
            <person name="Olukolu B."/>
            <person name="Poorten T."/>
            <person name="Britton C."/>
            <person name="Davik J."/>
            <person name="Ashrafi H."/>
            <person name="Aiden E.L."/>
            <person name="Borodovsky M."/>
            <person name="Worthington M."/>
        </authorList>
    </citation>
    <scope>NUCLEOTIDE SEQUENCE [LARGE SCALE GENOMIC DNA]</scope>
    <source>
        <strain evidence="1">PI 553951</strain>
    </source>
</reference>
<organism evidence="1 2">
    <name type="scientific">Rubus argutus</name>
    <name type="common">Southern blackberry</name>
    <dbReference type="NCBI Taxonomy" id="59490"/>
    <lineage>
        <taxon>Eukaryota</taxon>
        <taxon>Viridiplantae</taxon>
        <taxon>Streptophyta</taxon>
        <taxon>Embryophyta</taxon>
        <taxon>Tracheophyta</taxon>
        <taxon>Spermatophyta</taxon>
        <taxon>Magnoliopsida</taxon>
        <taxon>eudicotyledons</taxon>
        <taxon>Gunneridae</taxon>
        <taxon>Pentapetalae</taxon>
        <taxon>rosids</taxon>
        <taxon>fabids</taxon>
        <taxon>Rosales</taxon>
        <taxon>Rosaceae</taxon>
        <taxon>Rosoideae</taxon>
        <taxon>Rosoideae incertae sedis</taxon>
        <taxon>Rubus</taxon>
    </lineage>
</organism>
<name>A0AAW1VS32_RUBAR</name>
<dbReference type="Proteomes" id="UP001457282">
    <property type="component" value="Unassembled WGS sequence"/>
</dbReference>
<keyword evidence="2" id="KW-1185">Reference proteome</keyword>